<dbReference type="RefSeq" id="WP_014960428.1">
    <property type="nucleotide sequence ID" value="NC_018649.1"/>
</dbReference>
<evidence type="ECO:0008006" key="3">
    <source>
        <dbReference type="Google" id="ProtNLM"/>
    </source>
</evidence>
<protein>
    <recommendedName>
        <fullName evidence="3">Phage virion morphogenesis protein</fullName>
    </recommendedName>
</protein>
<dbReference type="HOGENOM" id="CLU_135652_0_0_0"/>
<dbReference type="KEGG" id="lfi:LFML04_0683"/>
<dbReference type="InterPro" id="IPR006522">
    <property type="entry name" value="Phage_virion_morphogenesis"/>
</dbReference>
<accession>J9ZAL7</accession>
<dbReference type="Proteomes" id="UP000006177">
    <property type="component" value="Chromosome"/>
</dbReference>
<proteinExistence type="predicted"/>
<dbReference type="EMBL" id="CP002919">
    <property type="protein sequence ID" value="AFS52918.1"/>
    <property type="molecule type" value="Genomic_DNA"/>
</dbReference>
<dbReference type="AlphaFoldDB" id="J9ZAL7"/>
<dbReference type="Pfam" id="PF05069">
    <property type="entry name" value="Phage_tail_S"/>
    <property type="match status" value="1"/>
</dbReference>
<dbReference type="STRING" id="1048260.LFML04_0683"/>
<gene>
    <name evidence="1" type="ordered locus">LFML04_0683</name>
</gene>
<reference evidence="1 2" key="1">
    <citation type="journal article" date="2011" name="J. Microbiol.">
        <title>Complete genome of Leptospirillum ferriphilum ML-04 provides insight into its physiology and environmental adaptation.</title>
        <authorList>
            <person name="Mi S."/>
            <person name="Song J."/>
            <person name="Lin J."/>
            <person name="Che Y."/>
            <person name="Zheng H."/>
            <person name="Lin J."/>
        </authorList>
    </citation>
    <scope>NUCLEOTIDE SEQUENCE [LARGE SCALE GENOMIC DNA]</scope>
    <source>
        <strain evidence="1 2">ML-04</strain>
    </source>
</reference>
<dbReference type="PATRIC" id="fig|1048260.3.peg.734"/>
<organism evidence="1 2">
    <name type="scientific">Leptospirillum ferriphilum (strain ML-04)</name>
    <dbReference type="NCBI Taxonomy" id="1048260"/>
    <lineage>
        <taxon>Bacteria</taxon>
        <taxon>Pseudomonadati</taxon>
        <taxon>Nitrospirota</taxon>
        <taxon>Nitrospiria</taxon>
        <taxon>Nitrospirales</taxon>
        <taxon>Nitrospiraceae</taxon>
        <taxon>Leptospirillum</taxon>
    </lineage>
</organism>
<evidence type="ECO:0000313" key="2">
    <source>
        <dbReference type="Proteomes" id="UP000006177"/>
    </source>
</evidence>
<evidence type="ECO:0000313" key="1">
    <source>
        <dbReference type="EMBL" id="AFS52918.1"/>
    </source>
</evidence>
<sequence length="149" mass="16910">MNSFADLAKRLSAMGEDRGPETKAFLETVGEAIEKEAKAEIGHYQRTDTGPFPEWAELAPSTKRDRVRKGFTENDPLLRTGELRDSITHEVRGVSVAIGSDLDIAVYQEMGTQHIPPRPFLRVAAWRIRKDLGKLYLTRLRERLLGRHL</sequence>
<name>J9ZAL7_LEPFM</name>